<feature type="region of interest" description="Disordered" evidence="1">
    <location>
        <begin position="30"/>
        <end position="87"/>
    </location>
</feature>
<proteinExistence type="predicted"/>
<dbReference type="EMBL" id="JFFI01000046">
    <property type="protein sequence ID" value="KXH69577.1"/>
    <property type="molecule type" value="Genomic_DNA"/>
</dbReference>
<evidence type="ECO:0000313" key="3">
    <source>
        <dbReference type="Proteomes" id="UP000070121"/>
    </source>
</evidence>
<reference evidence="2 3" key="1">
    <citation type="submission" date="2014-02" db="EMBL/GenBank/DDBJ databases">
        <title>The genome sequence of Colletotrichum salicis CBS 607.94.</title>
        <authorList>
            <person name="Baroncelli R."/>
            <person name="Thon M.R."/>
        </authorList>
    </citation>
    <scope>NUCLEOTIDE SEQUENCE [LARGE SCALE GENOMIC DNA]</scope>
    <source>
        <strain evidence="2 3">CBS 607.94</strain>
    </source>
</reference>
<dbReference type="AlphaFoldDB" id="A0A135VAL0"/>
<name>A0A135VAL0_9PEZI</name>
<comment type="caution">
    <text evidence="2">The sequence shown here is derived from an EMBL/GenBank/DDBJ whole genome shotgun (WGS) entry which is preliminary data.</text>
</comment>
<evidence type="ECO:0000313" key="2">
    <source>
        <dbReference type="EMBL" id="KXH69577.1"/>
    </source>
</evidence>
<sequence>MMRSFSAALAALACSKRSYHEVSKECDTANRMGFPQNEQTSEGAAAVSSKTPQYVEEKGGSESGVEEADSGLAVDWEDEETGQRETIESPDTVVSDYGIVFYQQEPSLANMEVDGALEETGLTADELEIFFLWSGEGSHSNKI</sequence>
<feature type="compositionally biased region" description="Acidic residues" evidence="1">
    <location>
        <begin position="64"/>
        <end position="80"/>
    </location>
</feature>
<accession>A0A135VAL0</accession>
<dbReference type="Proteomes" id="UP000070121">
    <property type="component" value="Unassembled WGS sequence"/>
</dbReference>
<gene>
    <name evidence="2" type="ORF">CSAL01_06109</name>
</gene>
<evidence type="ECO:0000256" key="1">
    <source>
        <dbReference type="SAM" id="MobiDB-lite"/>
    </source>
</evidence>
<keyword evidence="3" id="KW-1185">Reference proteome</keyword>
<feature type="compositionally biased region" description="Polar residues" evidence="1">
    <location>
        <begin position="36"/>
        <end position="52"/>
    </location>
</feature>
<organism evidence="2 3">
    <name type="scientific">Colletotrichum salicis</name>
    <dbReference type="NCBI Taxonomy" id="1209931"/>
    <lineage>
        <taxon>Eukaryota</taxon>
        <taxon>Fungi</taxon>
        <taxon>Dikarya</taxon>
        <taxon>Ascomycota</taxon>
        <taxon>Pezizomycotina</taxon>
        <taxon>Sordariomycetes</taxon>
        <taxon>Hypocreomycetidae</taxon>
        <taxon>Glomerellales</taxon>
        <taxon>Glomerellaceae</taxon>
        <taxon>Colletotrichum</taxon>
        <taxon>Colletotrichum acutatum species complex</taxon>
    </lineage>
</organism>
<protein>
    <submittedName>
        <fullName evidence="2">Uncharacterized protein</fullName>
    </submittedName>
</protein>